<sequence length="191" mass="21869">MGLLDYERVHDRKTLWDVKEVHVETHSQTDSECKIIGPKRKSMYTIKNSKIVRLEPVSDDITSGQKDYKAVDIVIPVNRAEKLLLEGTKMSLDDIKTNKKFKNYESGVPSRILYLKNIAPSVSKERLILLFDKFLDENQGPINVRLMVGRMRGQAFIEFRDEHIAVKALQDVNGTIIDGKPIIVQFGRNSK</sequence>
<dbReference type="PROSITE" id="PS50102">
    <property type="entry name" value="RRM"/>
    <property type="match status" value="1"/>
</dbReference>
<name>A0A4C1TUZ5_EUMVA</name>
<protein>
    <submittedName>
        <fullName evidence="4">RNA-binding protein 41</fullName>
    </submittedName>
</protein>
<evidence type="ECO:0000259" key="3">
    <source>
        <dbReference type="PROSITE" id="PS50102"/>
    </source>
</evidence>
<dbReference type="InterPro" id="IPR012677">
    <property type="entry name" value="Nucleotide-bd_a/b_plait_sf"/>
</dbReference>
<evidence type="ECO:0000256" key="1">
    <source>
        <dbReference type="ARBA" id="ARBA00022884"/>
    </source>
</evidence>
<dbReference type="Proteomes" id="UP000299102">
    <property type="component" value="Unassembled WGS sequence"/>
</dbReference>
<dbReference type="EMBL" id="BGZK01000090">
    <property type="protein sequence ID" value="GBP17820.1"/>
    <property type="molecule type" value="Genomic_DNA"/>
</dbReference>
<evidence type="ECO:0000313" key="4">
    <source>
        <dbReference type="EMBL" id="GBP17820.1"/>
    </source>
</evidence>
<gene>
    <name evidence="4" type="primary">RBM41</name>
    <name evidence="4" type="ORF">EVAR_102679_1</name>
</gene>
<organism evidence="4 5">
    <name type="scientific">Eumeta variegata</name>
    <name type="common">Bagworm moth</name>
    <name type="synonym">Eumeta japonica</name>
    <dbReference type="NCBI Taxonomy" id="151549"/>
    <lineage>
        <taxon>Eukaryota</taxon>
        <taxon>Metazoa</taxon>
        <taxon>Ecdysozoa</taxon>
        <taxon>Arthropoda</taxon>
        <taxon>Hexapoda</taxon>
        <taxon>Insecta</taxon>
        <taxon>Pterygota</taxon>
        <taxon>Neoptera</taxon>
        <taxon>Endopterygota</taxon>
        <taxon>Lepidoptera</taxon>
        <taxon>Glossata</taxon>
        <taxon>Ditrysia</taxon>
        <taxon>Tineoidea</taxon>
        <taxon>Psychidae</taxon>
        <taxon>Oiketicinae</taxon>
        <taxon>Eumeta</taxon>
    </lineage>
</organism>
<proteinExistence type="predicted"/>
<dbReference type="SMART" id="SM00360">
    <property type="entry name" value="RRM"/>
    <property type="match status" value="1"/>
</dbReference>
<dbReference type="PANTHER" id="PTHR16105">
    <property type="entry name" value="RNA-BINDING REGION-CONTAINING PROTEIN 3"/>
    <property type="match status" value="1"/>
</dbReference>
<feature type="domain" description="RRM" evidence="3">
    <location>
        <begin position="111"/>
        <end position="189"/>
    </location>
</feature>
<keyword evidence="5" id="KW-1185">Reference proteome</keyword>
<dbReference type="STRING" id="151549.A0A4C1TUZ5"/>
<comment type="caution">
    <text evidence="4">The sequence shown here is derived from an EMBL/GenBank/DDBJ whole genome shotgun (WGS) entry which is preliminary data.</text>
</comment>
<dbReference type="SUPFAM" id="SSF54928">
    <property type="entry name" value="RNA-binding domain, RBD"/>
    <property type="match status" value="1"/>
</dbReference>
<keyword evidence="1 2" id="KW-0694">RNA-binding</keyword>
<dbReference type="GO" id="GO:0097157">
    <property type="term" value="F:pre-mRNA intronic binding"/>
    <property type="evidence" value="ECO:0007669"/>
    <property type="project" value="TreeGrafter"/>
</dbReference>
<dbReference type="Pfam" id="PF00076">
    <property type="entry name" value="RRM_1"/>
    <property type="match status" value="1"/>
</dbReference>
<evidence type="ECO:0000256" key="2">
    <source>
        <dbReference type="PROSITE-ProRule" id="PRU00176"/>
    </source>
</evidence>
<dbReference type="AlphaFoldDB" id="A0A4C1TUZ5"/>
<dbReference type="InterPro" id="IPR045164">
    <property type="entry name" value="RBM41/RNPC3"/>
</dbReference>
<dbReference type="InterPro" id="IPR035979">
    <property type="entry name" value="RBD_domain_sf"/>
</dbReference>
<evidence type="ECO:0000313" key="5">
    <source>
        <dbReference type="Proteomes" id="UP000299102"/>
    </source>
</evidence>
<dbReference type="GO" id="GO:0000398">
    <property type="term" value="P:mRNA splicing, via spliceosome"/>
    <property type="evidence" value="ECO:0007669"/>
    <property type="project" value="TreeGrafter"/>
</dbReference>
<accession>A0A4C1TUZ5</accession>
<dbReference type="GO" id="GO:0005689">
    <property type="term" value="C:U12-type spliceosomal complex"/>
    <property type="evidence" value="ECO:0007669"/>
    <property type="project" value="TreeGrafter"/>
</dbReference>
<reference evidence="4 5" key="1">
    <citation type="journal article" date="2019" name="Commun. Biol.">
        <title>The bagworm genome reveals a unique fibroin gene that provides high tensile strength.</title>
        <authorList>
            <person name="Kono N."/>
            <person name="Nakamura H."/>
            <person name="Ohtoshi R."/>
            <person name="Tomita M."/>
            <person name="Numata K."/>
            <person name="Arakawa K."/>
        </authorList>
    </citation>
    <scope>NUCLEOTIDE SEQUENCE [LARGE SCALE GENOMIC DNA]</scope>
</reference>
<dbReference type="Gene3D" id="3.30.70.330">
    <property type="match status" value="1"/>
</dbReference>
<dbReference type="OrthoDB" id="448399at2759"/>
<dbReference type="GO" id="GO:0030626">
    <property type="term" value="F:U12 snRNA binding"/>
    <property type="evidence" value="ECO:0007669"/>
    <property type="project" value="TreeGrafter"/>
</dbReference>
<dbReference type="PANTHER" id="PTHR16105:SF2">
    <property type="entry name" value="RNA-BINDING PROTEIN 41"/>
    <property type="match status" value="1"/>
</dbReference>
<dbReference type="InterPro" id="IPR000504">
    <property type="entry name" value="RRM_dom"/>
</dbReference>